<keyword evidence="2 4" id="KW-0479">Metal-binding</keyword>
<gene>
    <name evidence="6" type="ORF">TRP8649_00332</name>
</gene>
<dbReference type="EMBL" id="FXXP01000001">
    <property type="protein sequence ID" value="SMX26259.1"/>
    <property type="molecule type" value="Genomic_DNA"/>
</dbReference>
<keyword evidence="1 4" id="KW-0349">Heme</keyword>
<dbReference type="GO" id="GO:0009055">
    <property type="term" value="F:electron transfer activity"/>
    <property type="evidence" value="ECO:0007669"/>
    <property type="project" value="InterPro"/>
</dbReference>
<evidence type="ECO:0000256" key="1">
    <source>
        <dbReference type="ARBA" id="ARBA00022617"/>
    </source>
</evidence>
<dbReference type="InterPro" id="IPR036909">
    <property type="entry name" value="Cyt_c-like_dom_sf"/>
</dbReference>
<dbReference type="AlphaFoldDB" id="A0A238J6P7"/>
<evidence type="ECO:0000256" key="3">
    <source>
        <dbReference type="ARBA" id="ARBA00023004"/>
    </source>
</evidence>
<name>A0A238J6P7_9RHOB</name>
<feature type="domain" description="Cytochrome c" evidence="5">
    <location>
        <begin position="135"/>
        <end position="233"/>
    </location>
</feature>
<proteinExistence type="predicted"/>
<dbReference type="InterPro" id="IPR009056">
    <property type="entry name" value="Cyt_c-like_dom"/>
</dbReference>
<dbReference type="PROSITE" id="PS51007">
    <property type="entry name" value="CYTC"/>
    <property type="match status" value="1"/>
</dbReference>
<reference evidence="7" key="1">
    <citation type="submission" date="2017-05" db="EMBL/GenBank/DDBJ databases">
        <authorList>
            <person name="Rodrigo-Torres L."/>
            <person name="Arahal R. D."/>
            <person name="Lucena T."/>
        </authorList>
    </citation>
    <scope>NUCLEOTIDE SEQUENCE [LARGE SCALE GENOMIC DNA]</scope>
    <source>
        <strain evidence="7">CECT 8649</strain>
    </source>
</reference>
<dbReference type="Proteomes" id="UP000225972">
    <property type="component" value="Unassembled WGS sequence"/>
</dbReference>
<evidence type="ECO:0000256" key="4">
    <source>
        <dbReference type="PROSITE-ProRule" id="PRU00433"/>
    </source>
</evidence>
<evidence type="ECO:0000313" key="7">
    <source>
        <dbReference type="Proteomes" id="UP000225972"/>
    </source>
</evidence>
<keyword evidence="7" id="KW-1185">Reference proteome</keyword>
<dbReference type="GO" id="GO:0046872">
    <property type="term" value="F:metal ion binding"/>
    <property type="evidence" value="ECO:0007669"/>
    <property type="project" value="UniProtKB-KW"/>
</dbReference>
<evidence type="ECO:0000259" key="5">
    <source>
        <dbReference type="PROSITE" id="PS51007"/>
    </source>
</evidence>
<protein>
    <recommendedName>
        <fullName evidence="5">Cytochrome c domain-containing protein</fullName>
    </recommendedName>
</protein>
<accession>A0A238J6P7</accession>
<keyword evidence="3 4" id="KW-0408">Iron</keyword>
<dbReference type="SUPFAM" id="SSF46626">
    <property type="entry name" value="Cytochrome c"/>
    <property type="match status" value="1"/>
</dbReference>
<dbReference type="GO" id="GO:0020037">
    <property type="term" value="F:heme binding"/>
    <property type="evidence" value="ECO:0007669"/>
    <property type="project" value="InterPro"/>
</dbReference>
<organism evidence="6 7">
    <name type="scientific">Pelagimonas phthalicica</name>
    <dbReference type="NCBI Taxonomy" id="1037362"/>
    <lineage>
        <taxon>Bacteria</taxon>
        <taxon>Pseudomonadati</taxon>
        <taxon>Pseudomonadota</taxon>
        <taxon>Alphaproteobacteria</taxon>
        <taxon>Rhodobacterales</taxon>
        <taxon>Roseobacteraceae</taxon>
        <taxon>Pelagimonas</taxon>
    </lineage>
</organism>
<sequence length="244" mass="26688">MVLLILIVLTLPLGAAAQDRLTRLYAPEALIETGLLRHILPRFSLKTQVKVEIVTDSAAADILLGPDGRALFQDSNRTWNLKQLSKGHKPSERLAKWLRSDVGIRTITGYAPNGQALFQPPAERAEDPQEVALDGDVSLGLQTAKAKCGRCHAVDPSTRMTSIGSTPSFFILRTLGDWQERFANFYDLNPHPAFTQVADLTDPFPEDRPSPIVPVEMTLDEVAAILAYVSGLDGADLGKPLEHN</sequence>
<dbReference type="RefSeq" id="WP_235871875.1">
    <property type="nucleotide sequence ID" value="NZ_FXXP01000001.1"/>
</dbReference>
<evidence type="ECO:0000313" key="6">
    <source>
        <dbReference type="EMBL" id="SMX26259.1"/>
    </source>
</evidence>
<evidence type="ECO:0000256" key="2">
    <source>
        <dbReference type="ARBA" id="ARBA00022723"/>
    </source>
</evidence>